<feature type="domain" description="ChlI/MoxR AAA lid" evidence="5">
    <location>
        <begin position="279"/>
        <end position="349"/>
    </location>
</feature>
<protein>
    <submittedName>
        <fullName evidence="6">MoxR-like ATPase</fullName>
    </submittedName>
</protein>
<dbReference type="FunFam" id="3.40.50.300:FF:000640">
    <property type="entry name" value="MoxR family ATPase"/>
    <property type="match status" value="1"/>
</dbReference>
<evidence type="ECO:0000256" key="2">
    <source>
        <dbReference type="ARBA" id="ARBA00022840"/>
    </source>
</evidence>
<keyword evidence="1" id="KW-0547">Nucleotide-binding</keyword>
<evidence type="ECO:0000256" key="1">
    <source>
        <dbReference type="ARBA" id="ARBA00022741"/>
    </source>
</evidence>
<reference evidence="6 7" key="1">
    <citation type="submission" date="2017-06" db="EMBL/GenBank/DDBJ databases">
        <authorList>
            <person name="Kim H.J."/>
            <person name="Triplett B.A."/>
        </authorList>
    </citation>
    <scope>NUCLEOTIDE SEQUENCE [LARGE SCALE GENOMIC DNA]</scope>
    <source>
        <strain evidence="6 7">DSM 19307</strain>
    </source>
</reference>
<dbReference type="Gene3D" id="3.40.50.300">
    <property type="entry name" value="P-loop containing nucleotide triphosphate hydrolases"/>
    <property type="match status" value="1"/>
</dbReference>
<dbReference type="PIRSF" id="PIRSF002849">
    <property type="entry name" value="AAA_ATPase_chaperone_MoxR_prd"/>
    <property type="match status" value="1"/>
</dbReference>
<dbReference type="InterPro" id="IPR011703">
    <property type="entry name" value="ATPase_AAA-3"/>
</dbReference>
<accession>A0A239FI64</accession>
<sequence>MSSLKLTLSIIIATSPIKIRLTTGIKQKIPFMAENKDVKLADELASDFQKLESEISKKIIGQPDVVRLLITSLFCNGHSLLVGVPGLAKTLLVQTVSKCLGLDFNRIQFTPDLMPSDILGAETLDKERNLRFIKGPVFSNVILADEINRTPPKTQSALLEAMQEGAVTIAGKNYSLDKPFFVLATQNPIEQEGTYPLPEAQLDRFMFMIKLDYPQYADEIEVIKRTTSQQTDEVSEVISKDKILMYQELVRKVPVADNVFEYTVNLVAKTRPNSEKADKIANEYLEWGAGPRAGQFLILAAKCNSLINGKYSPDIEDVKLVAAPVLRHRIVRNFKAEAEGITEEKIISDLL</sequence>
<dbReference type="Pfam" id="PF17863">
    <property type="entry name" value="AAA_lid_2"/>
    <property type="match status" value="1"/>
</dbReference>
<evidence type="ECO:0000259" key="4">
    <source>
        <dbReference type="Pfam" id="PF07726"/>
    </source>
</evidence>
<keyword evidence="7" id="KW-1185">Reference proteome</keyword>
<dbReference type="Pfam" id="PF07726">
    <property type="entry name" value="AAA_3"/>
    <property type="match status" value="1"/>
</dbReference>
<evidence type="ECO:0000313" key="6">
    <source>
        <dbReference type="EMBL" id="SNS56636.1"/>
    </source>
</evidence>
<dbReference type="InterPro" id="IPR050764">
    <property type="entry name" value="CbbQ/NirQ/NorQ/GpvN"/>
</dbReference>
<organism evidence="6 7">
    <name type="scientific">Ekhidna lutea</name>
    <dbReference type="NCBI Taxonomy" id="447679"/>
    <lineage>
        <taxon>Bacteria</taxon>
        <taxon>Pseudomonadati</taxon>
        <taxon>Bacteroidota</taxon>
        <taxon>Cytophagia</taxon>
        <taxon>Cytophagales</taxon>
        <taxon>Reichenbachiellaceae</taxon>
        <taxon>Ekhidna</taxon>
    </lineage>
</organism>
<dbReference type="InterPro" id="IPR041628">
    <property type="entry name" value="ChlI/MoxR_AAA_lid"/>
</dbReference>
<dbReference type="PANTHER" id="PTHR42759:SF1">
    <property type="entry name" value="MAGNESIUM-CHELATASE SUBUNIT CHLD"/>
    <property type="match status" value="1"/>
</dbReference>
<proteinExistence type="inferred from homology"/>
<dbReference type="EMBL" id="FZPD01000001">
    <property type="protein sequence ID" value="SNS56636.1"/>
    <property type="molecule type" value="Genomic_DNA"/>
</dbReference>
<dbReference type="AlphaFoldDB" id="A0A239FI64"/>
<evidence type="ECO:0000256" key="3">
    <source>
        <dbReference type="ARBA" id="ARBA00061607"/>
    </source>
</evidence>
<name>A0A239FI64_EKHLU</name>
<dbReference type="InterPro" id="IPR027417">
    <property type="entry name" value="P-loop_NTPase"/>
</dbReference>
<dbReference type="PANTHER" id="PTHR42759">
    <property type="entry name" value="MOXR FAMILY PROTEIN"/>
    <property type="match status" value="1"/>
</dbReference>
<gene>
    <name evidence="6" type="ORF">SAMN05421640_0685</name>
</gene>
<feature type="domain" description="ATPase AAA-3" evidence="4">
    <location>
        <begin position="78"/>
        <end position="207"/>
    </location>
</feature>
<keyword evidence="2" id="KW-0067">ATP-binding</keyword>
<dbReference type="GO" id="GO:0016887">
    <property type="term" value="F:ATP hydrolysis activity"/>
    <property type="evidence" value="ECO:0007669"/>
    <property type="project" value="InterPro"/>
</dbReference>
<dbReference type="SUPFAM" id="SSF52540">
    <property type="entry name" value="P-loop containing nucleoside triphosphate hydrolases"/>
    <property type="match status" value="1"/>
</dbReference>
<comment type="similarity">
    <text evidence="3">Belongs to the MoxR family.</text>
</comment>
<dbReference type="Proteomes" id="UP000198393">
    <property type="component" value="Unassembled WGS sequence"/>
</dbReference>
<evidence type="ECO:0000313" key="7">
    <source>
        <dbReference type="Proteomes" id="UP000198393"/>
    </source>
</evidence>
<dbReference type="Gene3D" id="1.10.8.80">
    <property type="entry name" value="Magnesium chelatase subunit I, C-Terminal domain"/>
    <property type="match status" value="1"/>
</dbReference>
<dbReference type="GO" id="GO:0005524">
    <property type="term" value="F:ATP binding"/>
    <property type="evidence" value="ECO:0007669"/>
    <property type="project" value="UniProtKB-KW"/>
</dbReference>
<evidence type="ECO:0000259" key="5">
    <source>
        <dbReference type="Pfam" id="PF17863"/>
    </source>
</evidence>